<dbReference type="GeneID" id="87825073"/>
<name>A0AAN6U597_9PEZI</name>
<sequence>MSLVPPVTCDGWFYSGELYVEASGHNRHRRATIPELNALFGGNGGSKDPPGHWYEAQLIHYGLPPSKTKGTAKMRLFEAVNKGNLAVPAHILSIEAELKKEWTKREREAKQALKKAAAPAAATPARGSSKRKADEGTNVNINLSVSIGPRGNVQITTPEPAAKKTKTSSTSKKSAPTKPAPTKLTPETSTQTARVKKQTARRGPPSSRVARSVSSRPAPSSPSDEPATRPTAPRTKQTARRSRPFIIGAGPGRSTTTAASSHQLPRFDITPSQWDLPDNNDPPPPYPGSPRVHGSGIYDNGYTNDNAQAGSQPLPALGLLNGRYRLRCTGPREYVDRDEDSSIIFTLDGEALWGLFEIGPLKGILRLDERPWAASPRPMYFSWRGEDSQGGEHDEADDGSYVKFLGDGVVVGRIGFYGGMLEFSGYRVSGQATRSEIGVFEMRREWEERRL</sequence>
<comment type="caution">
    <text evidence="2">The sequence shown here is derived from an EMBL/GenBank/DDBJ whole genome shotgun (WGS) entry which is preliminary data.</text>
</comment>
<feature type="region of interest" description="Disordered" evidence="1">
    <location>
        <begin position="107"/>
        <end position="287"/>
    </location>
</feature>
<feature type="compositionally biased region" description="Low complexity" evidence="1">
    <location>
        <begin position="201"/>
        <end position="223"/>
    </location>
</feature>
<feature type="compositionally biased region" description="Low complexity" evidence="1">
    <location>
        <begin position="114"/>
        <end position="125"/>
    </location>
</feature>
<evidence type="ECO:0000313" key="3">
    <source>
        <dbReference type="Proteomes" id="UP001302602"/>
    </source>
</evidence>
<protein>
    <submittedName>
        <fullName evidence="2">Uncharacterized protein</fullName>
    </submittedName>
</protein>
<accession>A0AAN6U597</accession>
<keyword evidence="3" id="KW-1185">Reference proteome</keyword>
<evidence type="ECO:0000313" key="2">
    <source>
        <dbReference type="EMBL" id="KAK4126708.1"/>
    </source>
</evidence>
<dbReference type="EMBL" id="MU853224">
    <property type="protein sequence ID" value="KAK4126708.1"/>
    <property type="molecule type" value="Genomic_DNA"/>
</dbReference>
<evidence type="ECO:0000256" key="1">
    <source>
        <dbReference type="SAM" id="MobiDB-lite"/>
    </source>
</evidence>
<gene>
    <name evidence="2" type="ORF">N657DRAFT_564689</name>
</gene>
<dbReference type="AlphaFoldDB" id="A0AAN6U597"/>
<dbReference type="RefSeq" id="XP_062650479.1">
    <property type="nucleotide sequence ID" value="XM_062788303.1"/>
</dbReference>
<feature type="compositionally biased region" description="Polar residues" evidence="1">
    <location>
        <begin position="253"/>
        <end position="263"/>
    </location>
</feature>
<reference evidence="2" key="2">
    <citation type="submission" date="2023-05" db="EMBL/GenBank/DDBJ databases">
        <authorList>
            <consortium name="Lawrence Berkeley National Laboratory"/>
            <person name="Steindorff A."/>
            <person name="Hensen N."/>
            <person name="Bonometti L."/>
            <person name="Westerberg I."/>
            <person name="Brannstrom I.O."/>
            <person name="Guillou S."/>
            <person name="Cros-Aarteil S."/>
            <person name="Calhoun S."/>
            <person name="Haridas S."/>
            <person name="Kuo A."/>
            <person name="Mondo S."/>
            <person name="Pangilinan J."/>
            <person name="Riley R."/>
            <person name="Labutti K."/>
            <person name="Andreopoulos B."/>
            <person name="Lipzen A."/>
            <person name="Chen C."/>
            <person name="Yanf M."/>
            <person name="Daum C."/>
            <person name="Ng V."/>
            <person name="Clum A."/>
            <person name="Ohm R."/>
            <person name="Martin F."/>
            <person name="Silar P."/>
            <person name="Natvig D."/>
            <person name="Lalanne C."/>
            <person name="Gautier V."/>
            <person name="Ament-Velasquez S.L."/>
            <person name="Kruys A."/>
            <person name="Hutchinson M.I."/>
            <person name="Powell A.J."/>
            <person name="Barry K."/>
            <person name="Miller A.N."/>
            <person name="Grigoriev I.V."/>
            <person name="Debuchy R."/>
            <person name="Gladieux P."/>
            <person name="Thoren M.H."/>
            <person name="Johannesson H."/>
        </authorList>
    </citation>
    <scope>NUCLEOTIDE SEQUENCE</scope>
    <source>
        <strain evidence="2">CBS 731.68</strain>
    </source>
</reference>
<dbReference type="Proteomes" id="UP001302602">
    <property type="component" value="Unassembled WGS sequence"/>
</dbReference>
<organism evidence="2 3">
    <name type="scientific">Parathielavia appendiculata</name>
    <dbReference type="NCBI Taxonomy" id="2587402"/>
    <lineage>
        <taxon>Eukaryota</taxon>
        <taxon>Fungi</taxon>
        <taxon>Dikarya</taxon>
        <taxon>Ascomycota</taxon>
        <taxon>Pezizomycotina</taxon>
        <taxon>Sordariomycetes</taxon>
        <taxon>Sordariomycetidae</taxon>
        <taxon>Sordariales</taxon>
        <taxon>Chaetomiaceae</taxon>
        <taxon>Parathielavia</taxon>
    </lineage>
</organism>
<proteinExistence type="predicted"/>
<reference evidence="2" key="1">
    <citation type="journal article" date="2023" name="Mol. Phylogenet. Evol.">
        <title>Genome-scale phylogeny and comparative genomics of the fungal order Sordariales.</title>
        <authorList>
            <person name="Hensen N."/>
            <person name="Bonometti L."/>
            <person name="Westerberg I."/>
            <person name="Brannstrom I.O."/>
            <person name="Guillou S."/>
            <person name="Cros-Aarteil S."/>
            <person name="Calhoun S."/>
            <person name="Haridas S."/>
            <person name="Kuo A."/>
            <person name="Mondo S."/>
            <person name="Pangilinan J."/>
            <person name="Riley R."/>
            <person name="LaButti K."/>
            <person name="Andreopoulos B."/>
            <person name="Lipzen A."/>
            <person name="Chen C."/>
            <person name="Yan M."/>
            <person name="Daum C."/>
            <person name="Ng V."/>
            <person name="Clum A."/>
            <person name="Steindorff A."/>
            <person name="Ohm R.A."/>
            <person name="Martin F."/>
            <person name="Silar P."/>
            <person name="Natvig D.O."/>
            <person name="Lalanne C."/>
            <person name="Gautier V."/>
            <person name="Ament-Velasquez S.L."/>
            <person name="Kruys A."/>
            <person name="Hutchinson M.I."/>
            <person name="Powell A.J."/>
            <person name="Barry K."/>
            <person name="Miller A.N."/>
            <person name="Grigoriev I.V."/>
            <person name="Debuchy R."/>
            <person name="Gladieux P."/>
            <person name="Hiltunen Thoren M."/>
            <person name="Johannesson H."/>
        </authorList>
    </citation>
    <scope>NUCLEOTIDE SEQUENCE</scope>
    <source>
        <strain evidence="2">CBS 731.68</strain>
    </source>
</reference>
<feature type="compositionally biased region" description="Low complexity" evidence="1">
    <location>
        <begin position="167"/>
        <end position="183"/>
    </location>
</feature>